<dbReference type="Pfam" id="PF18954">
    <property type="entry name" value="DUF5697"/>
    <property type="match status" value="1"/>
</dbReference>
<evidence type="ECO:0000313" key="1">
    <source>
        <dbReference type="EMBL" id="HJB98114.1"/>
    </source>
</evidence>
<reference evidence="1" key="2">
    <citation type="submission" date="2021-04" db="EMBL/GenBank/DDBJ databases">
        <authorList>
            <person name="Gilroy R."/>
        </authorList>
    </citation>
    <scope>NUCLEOTIDE SEQUENCE</scope>
    <source>
        <strain evidence="1">CHK185-1770</strain>
    </source>
</reference>
<reference evidence="1" key="1">
    <citation type="journal article" date="2021" name="PeerJ">
        <title>Extensive microbial diversity within the chicken gut microbiome revealed by metagenomics and culture.</title>
        <authorList>
            <person name="Gilroy R."/>
            <person name="Ravi A."/>
            <person name="Getino M."/>
            <person name="Pursley I."/>
            <person name="Horton D.L."/>
            <person name="Alikhan N.F."/>
            <person name="Baker D."/>
            <person name="Gharbi K."/>
            <person name="Hall N."/>
            <person name="Watson M."/>
            <person name="Adriaenssens E.M."/>
            <person name="Foster-Nyarko E."/>
            <person name="Jarju S."/>
            <person name="Secka A."/>
            <person name="Antonio M."/>
            <person name="Oren A."/>
            <person name="Chaudhuri R.R."/>
            <person name="La Ragione R."/>
            <person name="Hildebrand F."/>
            <person name="Pallen M.J."/>
        </authorList>
    </citation>
    <scope>NUCLEOTIDE SEQUENCE</scope>
    <source>
        <strain evidence="1">CHK185-1770</strain>
    </source>
</reference>
<organism evidence="1 2">
    <name type="scientific">Candidatus Acutalibacter pullicola</name>
    <dbReference type="NCBI Taxonomy" id="2838417"/>
    <lineage>
        <taxon>Bacteria</taxon>
        <taxon>Bacillati</taxon>
        <taxon>Bacillota</taxon>
        <taxon>Clostridia</taxon>
        <taxon>Eubacteriales</taxon>
        <taxon>Acutalibacteraceae</taxon>
        <taxon>Acutalibacter</taxon>
    </lineage>
</organism>
<dbReference type="EMBL" id="DWXG01000047">
    <property type="protein sequence ID" value="HJB98114.1"/>
    <property type="molecule type" value="Genomic_DNA"/>
</dbReference>
<comment type="caution">
    <text evidence="1">The sequence shown here is derived from an EMBL/GenBank/DDBJ whole genome shotgun (WGS) entry which is preliminary data.</text>
</comment>
<proteinExistence type="predicted"/>
<protein>
    <submittedName>
        <fullName evidence="1">Uncharacterized protein</fullName>
    </submittedName>
</protein>
<dbReference type="AlphaFoldDB" id="A0A9D2SF41"/>
<sequence>MLLTDEQYVIKWLSQYGPLPKAQVVRLLKDKSPATAERLLLRMKRDQRIADVGDGYYLGLDPYCTPDQRVILAVWVLLQFIDRVEPLAHYPATYPSQLFFLKENTGYEIVVLYEGEQSLTQLLRPQEDLKYIFVLPNIQMAQKLRLPPAPCLFSTVEFQGEEEPQVHFFAEEVRGNGTA</sequence>
<evidence type="ECO:0000313" key="2">
    <source>
        <dbReference type="Proteomes" id="UP000826793"/>
    </source>
</evidence>
<gene>
    <name evidence="1" type="ORF">H9710_05990</name>
</gene>
<dbReference type="InterPro" id="IPR043752">
    <property type="entry name" value="DUF5697"/>
</dbReference>
<name>A0A9D2SF41_9FIRM</name>
<dbReference type="Proteomes" id="UP000826793">
    <property type="component" value="Unassembled WGS sequence"/>
</dbReference>
<accession>A0A9D2SF41</accession>